<dbReference type="InterPro" id="IPR002699">
    <property type="entry name" value="V_ATPase_D"/>
</dbReference>
<dbReference type="STRING" id="1121301.SAMN02745912_00599"/>
<dbReference type="Pfam" id="PF01813">
    <property type="entry name" value="ATP-synt_D"/>
    <property type="match status" value="1"/>
</dbReference>
<sequence length="202" mass="23622">MENITPTKANLIKAKSLLDFSEKGYNLLDKKRSVLVREMIGLIDKVKDVQNRIADTFEDAYRALQVVNITMGVNNVEEVSMSIPKVEEYEILLKSIMGVEIPTVKFEKKVLQPYYGFFRTNPAMDIAVTKFREVKYLIYELSEIENSVYKLAMEIKKTQKRANALEKIQIPKYRSRVKSISEALEEKEREDFFRLKKVKKRI</sequence>
<dbReference type="GO" id="GO:0005524">
    <property type="term" value="F:ATP binding"/>
    <property type="evidence" value="ECO:0007669"/>
    <property type="project" value="UniProtKB-UniRule"/>
</dbReference>
<name>A0A1M6L1F3_PARC5</name>
<dbReference type="PANTHER" id="PTHR11671">
    <property type="entry name" value="V-TYPE ATP SYNTHASE SUBUNIT D"/>
    <property type="match status" value="1"/>
</dbReference>
<organism evidence="5 6">
    <name type="scientific">Paramaledivibacter caminithermalis (strain DSM 15212 / CIP 107654 / DViRD3)</name>
    <name type="common">Clostridium caminithermale</name>
    <dbReference type="NCBI Taxonomy" id="1121301"/>
    <lineage>
        <taxon>Bacteria</taxon>
        <taxon>Bacillati</taxon>
        <taxon>Bacillota</taxon>
        <taxon>Clostridia</taxon>
        <taxon>Peptostreptococcales</taxon>
        <taxon>Caminicellaceae</taxon>
        <taxon>Paramaledivibacter</taxon>
    </lineage>
</organism>
<comment type="similarity">
    <text evidence="1 4">Belongs to the V-ATPase D subunit family.</text>
</comment>
<protein>
    <recommendedName>
        <fullName evidence="4">V-type ATP synthase subunit D</fullName>
    </recommendedName>
    <alternativeName>
        <fullName evidence="4">V-ATPase subunit D</fullName>
    </alternativeName>
</protein>
<dbReference type="Proteomes" id="UP000184465">
    <property type="component" value="Unassembled WGS sequence"/>
</dbReference>
<keyword evidence="3 4" id="KW-0406">Ion transport</keyword>
<dbReference type="AlphaFoldDB" id="A0A1M6L1F3"/>
<dbReference type="GO" id="GO:0042777">
    <property type="term" value="P:proton motive force-driven plasma membrane ATP synthesis"/>
    <property type="evidence" value="ECO:0007669"/>
    <property type="project" value="UniProtKB-UniRule"/>
</dbReference>
<reference evidence="5 6" key="1">
    <citation type="submission" date="2016-11" db="EMBL/GenBank/DDBJ databases">
        <authorList>
            <person name="Jaros S."/>
            <person name="Januszkiewicz K."/>
            <person name="Wedrychowicz H."/>
        </authorList>
    </citation>
    <scope>NUCLEOTIDE SEQUENCE [LARGE SCALE GENOMIC DNA]</scope>
    <source>
        <strain evidence="5 6">DSM 15212</strain>
    </source>
</reference>
<comment type="function">
    <text evidence="4">Produces ATP from ADP in the presence of a proton gradient across the membrane.</text>
</comment>
<keyword evidence="2 4" id="KW-0813">Transport</keyword>
<dbReference type="GO" id="GO:0046933">
    <property type="term" value="F:proton-transporting ATP synthase activity, rotational mechanism"/>
    <property type="evidence" value="ECO:0007669"/>
    <property type="project" value="UniProtKB-UniRule"/>
</dbReference>
<dbReference type="NCBIfam" id="TIGR00309">
    <property type="entry name" value="V_ATPase_subD"/>
    <property type="match status" value="1"/>
</dbReference>
<evidence type="ECO:0000256" key="3">
    <source>
        <dbReference type="ARBA" id="ARBA00023065"/>
    </source>
</evidence>
<keyword evidence="4" id="KW-0375">Hydrogen ion transport</keyword>
<dbReference type="RefSeq" id="WP_073146896.1">
    <property type="nucleotide sequence ID" value="NZ_FRAG01000005.1"/>
</dbReference>
<evidence type="ECO:0000313" key="6">
    <source>
        <dbReference type="Proteomes" id="UP000184465"/>
    </source>
</evidence>
<dbReference type="EMBL" id="FRAG01000005">
    <property type="protein sequence ID" value="SHJ64993.1"/>
    <property type="molecule type" value="Genomic_DNA"/>
</dbReference>
<evidence type="ECO:0000313" key="5">
    <source>
        <dbReference type="EMBL" id="SHJ64993.1"/>
    </source>
</evidence>
<evidence type="ECO:0000256" key="4">
    <source>
        <dbReference type="HAMAP-Rule" id="MF_00271"/>
    </source>
</evidence>
<keyword evidence="6" id="KW-1185">Reference proteome</keyword>
<keyword evidence="4" id="KW-0066">ATP synthesis</keyword>
<accession>A0A1M6L1F3</accession>
<dbReference type="GO" id="GO:0046961">
    <property type="term" value="F:proton-transporting ATPase activity, rotational mechanism"/>
    <property type="evidence" value="ECO:0007669"/>
    <property type="project" value="InterPro"/>
</dbReference>
<dbReference type="Gene3D" id="1.10.287.3240">
    <property type="match status" value="1"/>
</dbReference>
<dbReference type="HAMAP" id="MF_00271">
    <property type="entry name" value="ATP_synth_D_arch"/>
    <property type="match status" value="1"/>
</dbReference>
<gene>
    <name evidence="4" type="primary">atpD</name>
    <name evidence="5" type="ORF">SAMN02745912_00599</name>
</gene>
<dbReference type="OrthoDB" id="9781718at2"/>
<evidence type="ECO:0000256" key="1">
    <source>
        <dbReference type="ARBA" id="ARBA00005850"/>
    </source>
</evidence>
<proteinExistence type="inferred from homology"/>
<evidence type="ECO:0000256" key="2">
    <source>
        <dbReference type="ARBA" id="ARBA00022448"/>
    </source>
</evidence>